<keyword evidence="9 11" id="KW-0804">Transcription</keyword>
<comment type="cofactor">
    <cofactor evidence="11">
        <name>Zn(2+)</name>
        <dbReference type="ChEBI" id="CHEBI:29105"/>
    </cofactor>
    <text evidence="11">Binds 2 Zn(2+) ions per subunit.</text>
</comment>
<dbReference type="CDD" id="cd02655">
    <property type="entry name" value="RNAP_beta'_C"/>
    <property type="match status" value="1"/>
</dbReference>
<feature type="coiled-coil region" evidence="13">
    <location>
        <begin position="383"/>
        <end position="410"/>
    </location>
</feature>
<feature type="binding site" evidence="11">
    <location>
        <position position="460"/>
    </location>
    <ligand>
        <name>Mg(2+)</name>
        <dbReference type="ChEBI" id="CHEBI:18420"/>
    </ligand>
</feature>
<protein>
    <recommendedName>
        <fullName evidence="11">DNA-directed RNA polymerase subunit beta'</fullName>
        <shortName evidence="11">RNAP subunit beta'</shortName>
        <ecNumber evidence="11">2.7.7.6</ecNumber>
    </recommendedName>
    <alternativeName>
        <fullName evidence="11">RNA polymerase subunit beta'</fullName>
    </alternativeName>
    <alternativeName>
        <fullName evidence="11">Transcriptase subunit beta'</fullName>
    </alternativeName>
</protein>
<dbReference type="InterPro" id="IPR044893">
    <property type="entry name" value="RNA_pol_Rpb1_clamp_domain"/>
</dbReference>
<dbReference type="InterPro" id="IPR042102">
    <property type="entry name" value="RNA_pol_Rpb1_3_sf"/>
</dbReference>
<evidence type="ECO:0000256" key="13">
    <source>
        <dbReference type="SAM" id="Coils"/>
    </source>
</evidence>
<dbReference type="RefSeq" id="WP_110321930.1">
    <property type="nucleotide sequence ID" value="NZ_QJKD01000002.1"/>
</dbReference>
<evidence type="ECO:0000256" key="6">
    <source>
        <dbReference type="ARBA" id="ARBA00022723"/>
    </source>
</evidence>
<evidence type="ECO:0000256" key="2">
    <source>
        <dbReference type="ARBA" id="ARBA00006460"/>
    </source>
</evidence>
<dbReference type="InterPro" id="IPR045867">
    <property type="entry name" value="DNA-dir_RpoC_beta_prime"/>
</dbReference>
<dbReference type="SUPFAM" id="SSF64484">
    <property type="entry name" value="beta and beta-prime subunits of DNA dependent RNA-polymerase"/>
    <property type="match status" value="1"/>
</dbReference>
<dbReference type="AlphaFoldDB" id="A0A2V3YDN8"/>
<evidence type="ECO:0000256" key="11">
    <source>
        <dbReference type="HAMAP-Rule" id="MF_01322"/>
    </source>
</evidence>
<evidence type="ECO:0000256" key="4">
    <source>
        <dbReference type="ARBA" id="ARBA00022679"/>
    </source>
</evidence>
<dbReference type="GO" id="GO:0000287">
    <property type="term" value="F:magnesium ion binding"/>
    <property type="evidence" value="ECO:0007669"/>
    <property type="project" value="UniProtKB-UniRule"/>
</dbReference>
<evidence type="ECO:0000256" key="3">
    <source>
        <dbReference type="ARBA" id="ARBA00022478"/>
    </source>
</evidence>
<dbReference type="Gene3D" id="2.40.50.100">
    <property type="match status" value="1"/>
</dbReference>
<comment type="similarity">
    <text evidence="2 11 12">Belongs to the RNA polymerase beta' chain family.</text>
</comment>
<keyword evidence="13" id="KW-0175">Coiled coil</keyword>
<dbReference type="InterPro" id="IPR038120">
    <property type="entry name" value="Rpb1_funnel_sf"/>
</dbReference>
<dbReference type="Pfam" id="PF04998">
    <property type="entry name" value="RNA_pol_Rpb1_5"/>
    <property type="match status" value="1"/>
</dbReference>
<dbReference type="InterPro" id="IPR012754">
    <property type="entry name" value="DNA-dir_RpoC_beta_prime_bact"/>
</dbReference>
<dbReference type="Gene3D" id="2.40.40.20">
    <property type="match status" value="1"/>
</dbReference>
<dbReference type="InterPro" id="IPR000722">
    <property type="entry name" value="RNA_pol_asu"/>
</dbReference>
<dbReference type="GO" id="GO:0003677">
    <property type="term" value="F:DNA binding"/>
    <property type="evidence" value="ECO:0007669"/>
    <property type="project" value="UniProtKB-UniRule"/>
</dbReference>
<dbReference type="Gene3D" id="1.10.1790.20">
    <property type="match status" value="1"/>
</dbReference>
<evidence type="ECO:0000256" key="1">
    <source>
        <dbReference type="ARBA" id="ARBA00004026"/>
    </source>
</evidence>
<proteinExistence type="inferred from homology"/>
<feature type="binding site" evidence="11">
    <location>
        <position position="456"/>
    </location>
    <ligand>
        <name>Mg(2+)</name>
        <dbReference type="ChEBI" id="CHEBI:18420"/>
    </ligand>
</feature>
<comment type="caution">
    <text evidence="15">The sequence shown here is derived from an EMBL/GenBank/DDBJ whole genome shotgun (WGS) entry which is preliminary data.</text>
</comment>
<keyword evidence="6 11" id="KW-0479">Metal-binding</keyword>
<evidence type="ECO:0000256" key="5">
    <source>
        <dbReference type="ARBA" id="ARBA00022695"/>
    </source>
</evidence>
<keyword evidence="7 11" id="KW-0862">Zinc</keyword>
<dbReference type="HAMAP" id="MF_01322">
    <property type="entry name" value="RNApol_bact_RpoC"/>
    <property type="match status" value="1"/>
</dbReference>
<feature type="binding site" evidence="11">
    <location>
        <position position="84"/>
    </location>
    <ligand>
        <name>Zn(2+)</name>
        <dbReference type="ChEBI" id="CHEBI:29105"/>
        <label>1</label>
    </ligand>
</feature>
<feature type="binding site" evidence="11">
    <location>
        <position position="66"/>
    </location>
    <ligand>
        <name>Zn(2+)</name>
        <dbReference type="ChEBI" id="CHEBI:29105"/>
        <label>1</label>
    </ligand>
</feature>
<dbReference type="InterPro" id="IPR007083">
    <property type="entry name" value="RNA_pol_Rpb1_4"/>
</dbReference>
<dbReference type="Pfam" id="PF00623">
    <property type="entry name" value="RNA_pol_Rpb1_2"/>
    <property type="match status" value="1"/>
</dbReference>
<keyword evidence="8 11" id="KW-0460">Magnesium</keyword>
<dbReference type="GO" id="GO:0000428">
    <property type="term" value="C:DNA-directed RNA polymerase complex"/>
    <property type="evidence" value="ECO:0007669"/>
    <property type="project" value="UniProtKB-KW"/>
</dbReference>
<dbReference type="GO" id="GO:0003899">
    <property type="term" value="F:DNA-directed RNA polymerase activity"/>
    <property type="evidence" value="ECO:0007669"/>
    <property type="project" value="UniProtKB-UniRule"/>
</dbReference>
<evidence type="ECO:0000259" key="14">
    <source>
        <dbReference type="SMART" id="SM00663"/>
    </source>
</evidence>
<accession>A0A2V3YDN8</accession>
<dbReference type="GO" id="GO:0008270">
    <property type="term" value="F:zinc ion binding"/>
    <property type="evidence" value="ECO:0007669"/>
    <property type="project" value="UniProtKB-UniRule"/>
</dbReference>
<evidence type="ECO:0000256" key="7">
    <source>
        <dbReference type="ARBA" id="ARBA00022833"/>
    </source>
</evidence>
<dbReference type="FunFam" id="4.10.860.120:FF:000001">
    <property type="entry name" value="DNA-directed RNA polymerase subunit beta"/>
    <property type="match status" value="1"/>
</dbReference>
<dbReference type="Pfam" id="PF04997">
    <property type="entry name" value="RNA_pol_Rpb1_1"/>
    <property type="match status" value="1"/>
</dbReference>
<dbReference type="Gene3D" id="1.10.132.30">
    <property type="match status" value="1"/>
</dbReference>
<dbReference type="NCBIfam" id="TIGR02386">
    <property type="entry name" value="rpoC_TIGR"/>
    <property type="match status" value="1"/>
</dbReference>
<dbReference type="InterPro" id="IPR007066">
    <property type="entry name" value="RNA_pol_Rpb1_3"/>
</dbReference>
<dbReference type="Gene3D" id="4.10.860.120">
    <property type="entry name" value="RNA polymerase II, clamp domain"/>
    <property type="match status" value="1"/>
</dbReference>
<dbReference type="GO" id="GO:0006351">
    <property type="term" value="P:DNA-templated transcription"/>
    <property type="evidence" value="ECO:0007669"/>
    <property type="project" value="UniProtKB-UniRule"/>
</dbReference>
<feature type="binding site" evidence="11">
    <location>
        <position position="883"/>
    </location>
    <ligand>
        <name>Zn(2+)</name>
        <dbReference type="ChEBI" id="CHEBI:29105"/>
        <label>2</label>
    </ligand>
</feature>
<evidence type="ECO:0000256" key="10">
    <source>
        <dbReference type="ARBA" id="ARBA00048552"/>
    </source>
</evidence>
<dbReference type="EC" id="2.7.7.6" evidence="11"/>
<feature type="binding site" evidence="11">
    <location>
        <position position="890"/>
    </location>
    <ligand>
        <name>Zn(2+)</name>
        <dbReference type="ChEBI" id="CHEBI:29105"/>
        <label>2</label>
    </ligand>
</feature>
<dbReference type="Gene3D" id="1.10.150.390">
    <property type="match status" value="1"/>
</dbReference>
<dbReference type="InterPro" id="IPR007080">
    <property type="entry name" value="RNA_pol_Rpb1_1"/>
</dbReference>
<evidence type="ECO:0000256" key="8">
    <source>
        <dbReference type="ARBA" id="ARBA00022842"/>
    </source>
</evidence>
<keyword evidence="5 11" id="KW-0548">Nucleotidyltransferase</keyword>
<name>A0A2V3YDN8_9FIRM</name>
<organism evidence="15 16">
    <name type="scientific">Hungatella effluvii</name>
    <dbReference type="NCBI Taxonomy" id="1096246"/>
    <lineage>
        <taxon>Bacteria</taxon>
        <taxon>Bacillati</taxon>
        <taxon>Bacillota</taxon>
        <taxon>Clostridia</taxon>
        <taxon>Lachnospirales</taxon>
        <taxon>Lachnospiraceae</taxon>
        <taxon>Hungatella</taxon>
    </lineage>
</organism>
<dbReference type="Gene3D" id="1.10.40.90">
    <property type="match status" value="1"/>
</dbReference>
<dbReference type="InterPro" id="IPR006592">
    <property type="entry name" value="RNA_pol_N"/>
</dbReference>
<evidence type="ECO:0000313" key="15">
    <source>
        <dbReference type="EMBL" id="PXX56087.1"/>
    </source>
</evidence>
<dbReference type="PANTHER" id="PTHR19376:SF54">
    <property type="entry name" value="DNA-DIRECTED RNA POLYMERASE SUBUNIT BETA"/>
    <property type="match status" value="1"/>
</dbReference>
<evidence type="ECO:0000313" key="16">
    <source>
        <dbReference type="Proteomes" id="UP000248057"/>
    </source>
</evidence>
<keyword evidence="4 11" id="KW-0808">Transferase</keyword>
<dbReference type="Pfam" id="PF05000">
    <property type="entry name" value="RNA_pol_Rpb1_4"/>
    <property type="match status" value="1"/>
</dbReference>
<feature type="domain" description="RNA polymerase N-terminal" evidence="14">
    <location>
        <begin position="231"/>
        <end position="510"/>
    </location>
</feature>
<dbReference type="Proteomes" id="UP000248057">
    <property type="component" value="Unassembled WGS sequence"/>
</dbReference>
<comment type="function">
    <text evidence="1 11 12">DNA-dependent RNA polymerase catalyzes the transcription of DNA into RNA using the four ribonucleoside triphosphates as substrates.</text>
</comment>
<feature type="binding site" evidence="11">
    <location>
        <position position="81"/>
    </location>
    <ligand>
        <name>Zn(2+)</name>
        <dbReference type="ChEBI" id="CHEBI:29105"/>
        <label>1</label>
    </ligand>
</feature>
<feature type="binding site" evidence="11">
    <location>
        <position position="68"/>
    </location>
    <ligand>
        <name>Zn(2+)</name>
        <dbReference type="ChEBI" id="CHEBI:29105"/>
        <label>1</label>
    </ligand>
</feature>
<gene>
    <name evidence="11" type="primary">rpoC</name>
    <name evidence="15" type="ORF">DFR60_102362</name>
</gene>
<comment type="catalytic activity">
    <reaction evidence="10 11 12">
        <text>RNA(n) + a ribonucleoside 5'-triphosphate = RNA(n+1) + diphosphate</text>
        <dbReference type="Rhea" id="RHEA:21248"/>
        <dbReference type="Rhea" id="RHEA-COMP:14527"/>
        <dbReference type="Rhea" id="RHEA-COMP:17342"/>
        <dbReference type="ChEBI" id="CHEBI:33019"/>
        <dbReference type="ChEBI" id="CHEBI:61557"/>
        <dbReference type="ChEBI" id="CHEBI:140395"/>
        <dbReference type="EC" id="2.7.7.6"/>
    </reaction>
</comment>
<dbReference type="SMART" id="SM00663">
    <property type="entry name" value="RPOLA_N"/>
    <property type="match status" value="1"/>
</dbReference>
<keyword evidence="16" id="KW-1185">Reference proteome</keyword>
<reference evidence="15 16" key="1">
    <citation type="submission" date="2018-05" db="EMBL/GenBank/DDBJ databases">
        <title>Genomic Encyclopedia of Type Strains, Phase IV (KMG-IV): sequencing the most valuable type-strain genomes for metagenomic binning, comparative biology and taxonomic classification.</title>
        <authorList>
            <person name="Goeker M."/>
        </authorList>
    </citation>
    <scope>NUCLEOTIDE SEQUENCE [LARGE SCALE GENOMIC DNA]</scope>
    <source>
        <strain evidence="15 16">DSM 24995</strain>
    </source>
</reference>
<dbReference type="GeneID" id="86060349"/>
<dbReference type="Pfam" id="PF04983">
    <property type="entry name" value="RNA_pol_Rpb1_3"/>
    <property type="match status" value="1"/>
</dbReference>
<keyword evidence="3 11" id="KW-0240">DNA-directed RNA polymerase</keyword>
<feature type="binding site" evidence="11">
    <location>
        <position position="893"/>
    </location>
    <ligand>
        <name>Zn(2+)</name>
        <dbReference type="ChEBI" id="CHEBI:29105"/>
        <label>2</label>
    </ligand>
</feature>
<evidence type="ECO:0000256" key="9">
    <source>
        <dbReference type="ARBA" id="ARBA00023163"/>
    </source>
</evidence>
<feature type="binding site" evidence="11">
    <location>
        <position position="802"/>
    </location>
    <ligand>
        <name>Zn(2+)</name>
        <dbReference type="ChEBI" id="CHEBI:29105"/>
        <label>2</label>
    </ligand>
</feature>
<dbReference type="Gene3D" id="1.10.274.100">
    <property type="entry name" value="RNA polymerase Rpb1, domain 3"/>
    <property type="match status" value="2"/>
</dbReference>
<dbReference type="InterPro" id="IPR007081">
    <property type="entry name" value="RNA_pol_Rpb1_5"/>
</dbReference>
<dbReference type="EMBL" id="QJKD01000002">
    <property type="protein sequence ID" value="PXX56087.1"/>
    <property type="molecule type" value="Genomic_DNA"/>
</dbReference>
<feature type="binding site" evidence="11">
    <location>
        <position position="458"/>
    </location>
    <ligand>
        <name>Mg(2+)</name>
        <dbReference type="ChEBI" id="CHEBI:18420"/>
    </ligand>
</feature>
<evidence type="ECO:0000256" key="12">
    <source>
        <dbReference type="RuleBase" id="RU004279"/>
    </source>
</evidence>
<comment type="cofactor">
    <cofactor evidence="11">
        <name>Mg(2+)</name>
        <dbReference type="ChEBI" id="CHEBI:18420"/>
    </cofactor>
    <text evidence="11">Binds 1 Mg(2+) ion per subunit.</text>
</comment>
<dbReference type="PANTHER" id="PTHR19376">
    <property type="entry name" value="DNA-DIRECTED RNA POLYMERASE"/>
    <property type="match status" value="1"/>
</dbReference>
<sequence>MPENNETYHPMTFDAIKIGLASPEKILDWSHGEVKKPETINYRTLKPEKDGLFCERIFGPSKDWECHCGKYKKIRYKGVICDRCGVEVTKASVRRERMGHIALAAPVSHIWYFKGIPSRMGLILDISPRTLEKVLYFASYIVLDAADTGLQYKQVLSEKEYREEVDKYGYGAFRVGMGAEAILELLQAIDLEKDSEELRKGLKDATGQKRARIIKRLEVVEAFRNSGNKPEWMIMTAIPVIPPDIRPMVQLDGGRFATSDLNDLYRRIINRNNRLARLLELGAPDIIVRNEKRMLQEAVDALIDNGRRGRPVTGPGNRALKSLSDMLKGKQGRFRQNLLGKRVDYSGRSVIVVGPELKIYQCGLPKEMAIELFKPFVMKELVANGTAHNIKNAKKMVERLQTEVWDVLEDVIKEHPVMLNRAPTLHRLGIQAFEPILVEGKAIKLHPLVCTAFNADFDGDQMAVHLPLSVEAQAECRFLLLSPNNLLKPSDGGPVAVPSQDMVLGIYYLTQERPGAKGEGMVFHNVNEAILAYENGAVTLHSRIKARVTKKMPDGTVKTGSVESTVGRFIFNEIVPQDLGFVDRSIPGNELLMEVDFHVGKKQLKQILEKVINVHGAVQTAETLDDIKAIGYKYSTRAAMTVSISDMTVPESKPKLIADAQATVDQIAKNFRRGLITEEERYKEVIDTWKETDDQLTHDLLTGLDKYNNIYMMADSGARGSDKQIKQLAGMRGLMADTTGHTIELPIKSNFREGLDVLEYFISAHGARKGLSDTALRTADSGYLTRRLVDVSQDMIIREVDCCEGKTIPAMEIKAFMDGQETIEGLEERLTGRYIAETITDPDTGEVVVKANHMCTPKRAAAVMKTLQKMGRDSVKIRTVLTCKSHLGVCAKCYGANMATGQPVQVGEAVGIIAAQSIGEPGTQLTMRTFHTGGVAGGDITQGLPRVEELFEARKPKGLAIIAEFGGVATIKDTKKKREIIITDNETGNSKTYLIPYGSRIKIQDGVYLEAGDELTEGSINPHDILKIKGVRAVQDYMIQEVQRVYRLQGVEINDKHVEMIVRQMLKKIKIEESGDSDVLPGTSMDVLDYNDMNEALLAEGKEPADGKQVMLGITKASLATDSFLSAASFQETTKVLTEAAINGKVDHLIGLKENVIIGKPIPAGTGMKRYRTVKLSTDGEEMNEDEIILGDDLAIPVTEEYLEAEEVLDIDDIDEEDV</sequence>
<dbReference type="CDD" id="cd01609">
    <property type="entry name" value="RNAP_beta'_N"/>
    <property type="match status" value="1"/>
</dbReference>
<comment type="subunit">
    <text evidence="11">The RNAP catalytic core consists of 2 alpha, 1 beta, 1 beta' and 1 omega subunit. When a sigma factor is associated with the core the holoenzyme is formed, which can initiate transcription.</text>
</comment>